<feature type="chain" id="PRO_5008316054" description="DUF732 domain-containing protein" evidence="1">
    <location>
        <begin position="32"/>
        <end position="106"/>
    </location>
</feature>
<dbReference type="RefSeq" id="WP_067271294.1">
    <property type="nucleotide sequence ID" value="NZ_LZJW01000057.1"/>
</dbReference>
<evidence type="ECO:0000313" key="2">
    <source>
        <dbReference type="EMBL" id="OBI01685.1"/>
    </source>
</evidence>
<keyword evidence="1" id="KW-0732">Signal</keyword>
<dbReference type="EMBL" id="LZJY01000232">
    <property type="protein sequence ID" value="OBI01685.1"/>
    <property type="molecule type" value="Genomic_DNA"/>
</dbReference>
<name>A0A1A2U6Z0_MYCSC</name>
<sequence>MRFINVAAAVAMAIAVLLVAPVVLVAPSAHADNGIEGYARCVGGGAQPPPPGVRPENWFPSVHVIETDVDGAVPPAQIVERLVDMGVKRPDAVRQVQCFLAYEPRG</sequence>
<reference evidence="2 3" key="1">
    <citation type="submission" date="2016-06" db="EMBL/GenBank/DDBJ databases">
        <authorList>
            <person name="Kjaerup R.B."/>
            <person name="Dalgaard T.S."/>
            <person name="Juul-Madsen H.R."/>
        </authorList>
    </citation>
    <scope>NUCLEOTIDE SEQUENCE [LARGE SCALE GENOMIC DNA]</scope>
    <source>
        <strain evidence="2 3">E2838</strain>
    </source>
</reference>
<dbReference type="Proteomes" id="UP000092207">
    <property type="component" value="Unassembled WGS sequence"/>
</dbReference>
<accession>A0A1A2U6Z0</accession>
<feature type="signal peptide" evidence="1">
    <location>
        <begin position="1"/>
        <end position="31"/>
    </location>
</feature>
<evidence type="ECO:0008006" key="4">
    <source>
        <dbReference type="Google" id="ProtNLM"/>
    </source>
</evidence>
<organism evidence="2 3">
    <name type="scientific">Mycobacterium scrofulaceum</name>
    <dbReference type="NCBI Taxonomy" id="1783"/>
    <lineage>
        <taxon>Bacteria</taxon>
        <taxon>Bacillati</taxon>
        <taxon>Actinomycetota</taxon>
        <taxon>Actinomycetes</taxon>
        <taxon>Mycobacteriales</taxon>
        <taxon>Mycobacteriaceae</taxon>
        <taxon>Mycobacterium</taxon>
    </lineage>
</organism>
<evidence type="ECO:0000313" key="3">
    <source>
        <dbReference type="Proteomes" id="UP000092207"/>
    </source>
</evidence>
<evidence type="ECO:0000256" key="1">
    <source>
        <dbReference type="SAM" id="SignalP"/>
    </source>
</evidence>
<gene>
    <name evidence="2" type="ORF">A5679_18620</name>
</gene>
<proteinExistence type="predicted"/>
<dbReference type="OrthoDB" id="4731712at2"/>
<comment type="caution">
    <text evidence="2">The sequence shown here is derived from an EMBL/GenBank/DDBJ whole genome shotgun (WGS) entry which is preliminary data.</text>
</comment>
<protein>
    <recommendedName>
        <fullName evidence="4">DUF732 domain-containing protein</fullName>
    </recommendedName>
</protein>
<dbReference type="AlphaFoldDB" id="A0A1A2U6Z0"/>